<dbReference type="OrthoDB" id="5294180at2759"/>
<reference evidence="4 5" key="1">
    <citation type="journal article" date="2016" name="Sci. Rep.">
        <title>Peltaster fructicola genome reveals evolution from an invasive phytopathogen to an ectophytic parasite.</title>
        <authorList>
            <person name="Xu C."/>
            <person name="Chen H."/>
            <person name="Gleason M.L."/>
            <person name="Xu J.R."/>
            <person name="Liu H."/>
            <person name="Zhang R."/>
            <person name="Sun G."/>
        </authorList>
    </citation>
    <scope>NUCLEOTIDE SEQUENCE [LARGE SCALE GENOMIC DNA]</scope>
    <source>
        <strain evidence="4 5">LNHT1506</strain>
    </source>
</reference>
<name>A0A6H0Y366_9PEZI</name>
<accession>A0A6H0Y366</accession>
<dbReference type="PANTHER" id="PTHR37534:SF12">
    <property type="entry name" value="ZN(2)-C6 FUNGAL-TYPE DOMAIN-CONTAINING PROTEIN"/>
    <property type="match status" value="1"/>
</dbReference>
<dbReference type="AlphaFoldDB" id="A0A6H0Y366"/>
<dbReference type="SUPFAM" id="SSF57701">
    <property type="entry name" value="Zn2/Cys6 DNA-binding domain"/>
    <property type="match status" value="1"/>
</dbReference>
<dbReference type="PANTHER" id="PTHR37534">
    <property type="entry name" value="TRANSCRIPTIONAL ACTIVATOR PROTEIN UGA3"/>
    <property type="match status" value="1"/>
</dbReference>
<evidence type="ECO:0000256" key="2">
    <source>
        <dbReference type="ARBA" id="ARBA00023242"/>
    </source>
</evidence>
<dbReference type="InterPro" id="IPR036864">
    <property type="entry name" value="Zn2-C6_fun-type_DNA-bd_sf"/>
</dbReference>
<organism evidence="4 5">
    <name type="scientific">Peltaster fructicola</name>
    <dbReference type="NCBI Taxonomy" id="286661"/>
    <lineage>
        <taxon>Eukaryota</taxon>
        <taxon>Fungi</taxon>
        <taxon>Dikarya</taxon>
        <taxon>Ascomycota</taxon>
        <taxon>Pezizomycotina</taxon>
        <taxon>Dothideomycetes</taxon>
        <taxon>Dothideomycetes incertae sedis</taxon>
        <taxon>Peltaster</taxon>
    </lineage>
</organism>
<dbReference type="InterPro" id="IPR001138">
    <property type="entry name" value="Zn2Cys6_DnaBD"/>
</dbReference>
<dbReference type="GO" id="GO:0000981">
    <property type="term" value="F:DNA-binding transcription factor activity, RNA polymerase II-specific"/>
    <property type="evidence" value="ECO:0007669"/>
    <property type="project" value="InterPro"/>
</dbReference>
<dbReference type="PROSITE" id="PS50048">
    <property type="entry name" value="ZN2_CY6_FUNGAL_2"/>
    <property type="match status" value="1"/>
</dbReference>
<evidence type="ECO:0000313" key="4">
    <source>
        <dbReference type="EMBL" id="QIX01288.1"/>
    </source>
</evidence>
<protein>
    <recommendedName>
        <fullName evidence="3">Zn(2)-C6 fungal-type domain-containing protein</fullName>
    </recommendedName>
</protein>
<dbReference type="PROSITE" id="PS00463">
    <property type="entry name" value="ZN2_CY6_FUNGAL_1"/>
    <property type="match status" value="1"/>
</dbReference>
<dbReference type="Pfam" id="PF00172">
    <property type="entry name" value="Zn_clus"/>
    <property type="match status" value="1"/>
</dbReference>
<dbReference type="CDD" id="cd00067">
    <property type="entry name" value="GAL4"/>
    <property type="match status" value="1"/>
</dbReference>
<keyword evidence="5" id="KW-1185">Reference proteome</keyword>
<dbReference type="Pfam" id="PF11951">
    <property type="entry name" value="Fungal_trans_2"/>
    <property type="match status" value="1"/>
</dbReference>
<comment type="subcellular location">
    <subcellularLocation>
        <location evidence="1">Nucleus</location>
    </subcellularLocation>
</comment>
<sequence length="634" mass="71248">MAALKSESPSTEAKTASKMHRRSRSGCFTCRLRRKKCEEGKPACKACTHLGLTCNYKRPMWWSNGEQRRQQKEMIKNVIKQTQLTKKAQQAQQSHTGMSTPPELCHSVQSVPTTAEIFTDSIPHTRQGSVDSPFSGIADFNQFPQDGFFQLPAHPHQLANHPQFSAFRHMRSTSRLSDQFCERYSDATRLDYLNIQHVPAASRHIERTRRAIDFNFFDFQHGQMSPNHESLIEVDDCDKYLLNHFLDKVIKLIFPVLDANQHGSVRMDVVVPALESNKAYLHSCLSIAATHMKATQGLMSEQIDNDIIRHRYAAITELCEALNNQNSDRNSILEATLGMIFFQCSVGRAKEALPDIPWHQHFQAASDLVNTLQLPGSLIEAVDEKKTSMPPTFNMTLTSWIDILGATMLGRAPIYADTYRELNVRSASAGLAELMGCDDRIMYLISEIACLDMQKSDGLTEEALCSYVSLIAKEIGELEPTDEDIQNCFSTTGAIRPKQLRTNLTAIFALAARIYLCALVPGNDPGSLSMRHVTNRFTWAMNYIPEGPEGFDRCLAWPLLIAGANAAPETPFRAMFAERCAKLGEAAEFGSFGRVRELLHDIWAINDANAAQGELRGVHWRDVMQSKDWDFLLI</sequence>
<dbReference type="SMART" id="SM00066">
    <property type="entry name" value="GAL4"/>
    <property type="match status" value="1"/>
</dbReference>
<keyword evidence="2" id="KW-0539">Nucleus</keyword>
<dbReference type="GO" id="GO:0008270">
    <property type="term" value="F:zinc ion binding"/>
    <property type="evidence" value="ECO:0007669"/>
    <property type="project" value="InterPro"/>
</dbReference>
<dbReference type="Gene3D" id="4.10.240.10">
    <property type="entry name" value="Zn(2)-C6 fungal-type DNA-binding domain"/>
    <property type="match status" value="1"/>
</dbReference>
<evidence type="ECO:0000259" key="3">
    <source>
        <dbReference type="PROSITE" id="PS50048"/>
    </source>
</evidence>
<evidence type="ECO:0000256" key="1">
    <source>
        <dbReference type="ARBA" id="ARBA00004123"/>
    </source>
</evidence>
<evidence type="ECO:0000313" key="5">
    <source>
        <dbReference type="Proteomes" id="UP000503462"/>
    </source>
</evidence>
<feature type="domain" description="Zn(2)-C6 fungal-type" evidence="3">
    <location>
        <begin position="26"/>
        <end position="56"/>
    </location>
</feature>
<proteinExistence type="predicted"/>
<dbReference type="InterPro" id="IPR021858">
    <property type="entry name" value="Fun_TF"/>
</dbReference>
<dbReference type="GO" id="GO:0005634">
    <property type="term" value="C:nucleus"/>
    <property type="evidence" value="ECO:0007669"/>
    <property type="project" value="UniProtKB-SubCell"/>
</dbReference>
<dbReference type="Proteomes" id="UP000503462">
    <property type="component" value="Chromosome 4"/>
</dbReference>
<gene>
    <name evidence="4" type="ORF">AMS68_006805</name>
</gene>
<dbReference type="EMBL" id="CP051142">
    <property type="protein sequence ID" value="QIX01288.1"/>
    <property type="molecule type" value="Genomic_DNA"/>
</dbReference>